<dbReference type="SUPFAM" id="SSF54862">
    <property type="entry name" value="4Fe-4S ferredoxins"/>
    <property type="match status" value="1"/>
</dbReference>
<gene>
    <name evidence="7" type="ORF">EDC27_0490</name>
</gene>
<evidence type="ECO:0000313" key="7">
    <source>
        <dbReference type="EMBL" id="ROR03228.1"/>
    </source>
</evidence>
<proteinExistence type="predicted"/>
<keyword evidence="3" id="KW-0408">Iron</keyword>
<evidence type="ECO:0000256" key="4">
    <source>
        <dbReference type="ARBA" id="ARBA00023014"/>
    </source>
</evidence>
<dbReference type="PROSITE" id="PS51379">
    <property type="entry name" value="4FE4S_FER_2"/>
    <property type="match status" value="1"/>
</dbReference>
<evidence type="ECO:0000259" key="6">
    <source>
        <dbReference type="PROSITE" id="PS51379"/>
    </source>
</evidence>
<organism evidence="7 8">
    <name type="scientific">Desulfosoma caldarium</name>
    <dbReference type="NCBI Taxonomy" id="610254"/>
    <lineage>
        <taxon>Bacteria</taxon>
        <taxon>Pseudomonadati</taxon>
        <taxon>Thermodesulfobacteriota</taxon>
        <taxon>Syntrophobacteria</taxon>
        <taxon>Syntrophobacterales</taxon>
        <taxon>Syntrophobacteraceae</taxon>
        <taxon>Desulfosoma</taxon>
    </lineage>
</organism>
<comment type="caution">
    <text evidence="7">The sequence shown here is derived from an EMBL/GenBank/DDBJ whole genome shotgun (WGS) entry which is preliminary data.</text>
</comment>
<dbReference type="EMBL" id="RJVA01000009">
    <property type="protein sequence ID" value="ROR03228.1"/>
    <property type="molecule type" value="Genomic_DNA"/>
</dbReference>
<evidence type="ECO:0000256" key="3">
    <source>
        <dbReference type="ARBA" id="ARBA00023004"/>
    </source>
</evidence>
<dbReference type="InterPro" id="IPR017900">
    <property type="entry name" value="4Fe4S_Fe_S_CS"/>
</dbReference>
<evidence type="ECO:0000256" key="1">
    <source>
        <dbReference type="ARBA" id="ARBA00022723"/>
    </source>
</evidence>
<dbReference type="Gene3D" id="3.30.70.20">
    <property type="match status" value="1"/>
</dbReference>
<dbReference type="InterPro" id="IPR003813">
    <property type="entry name" value="MvhD/FlpD"/>
</dbReference>
<dbReference type="Proteomes" id="UP000276223">
    <property type="component" value="Unassembled WGS sequence"/>
</dbReference>
<evidence type="ECO:0000313" key="8">
    <source>
        <dbReference type="Proteomes" id="UP000276223"/>
    </source>
</evidence>
<sequence>MTTAACAGCGTCAAECPTGAIVMHHFTDRQILDQIETLLAEKPEEKILTFACNWCSYAGADAAGVSRLQYPPHVRLLRTMCSGRVAESFIWHAFRHGAPVVLVSGCHIGDCHYINANHWTEKRIAKVRRKMEKLGIRPERLQLAWVSAAEGVRFAGIMNDMERLRQSVSAEEIAETVRILKEHGGFTDPLTPHDTAPTPSPSSDLSVAP</sequence>
<dbReference type="Pfam" id="PF02662">
    <property type="entry name" value="FlpD"/>
    <property type="match status" value="1"/>
</dbReference>
<keyword evidence="2" id="KW-0560">Oxidoreductase</keyword>
<dbReference type="AlphaFoldDB" id="A0A3N1VQ98"/>
<keyword evidence="8" id="KW-1185">Reference proteome</keyword>
<protein>
    <submittedName>
        <fullName evidence="7">Coenzyme F420-reducing hydrogenase delta subunit</fullName>
    </submittedName>
</protein>
<evidence type="ECO:0000256" key="2">
    <source>
        <dbReference type="ARBA" id="ARBA00023002"/>
    </source>
</evidence>
<evidence type="ECO:0000256" key="5">
    <source>
        <dbReference type="SAM" id="MobiDB-lite"/>
    </source>
</evidence>
<feature type="region of interest" description="Disordered" evidence="5">
    <location>
        <begin position="184"/>
        <end position="209"/>
    </location>
</feature>
<dbReference type="GO" id="GO:0046872">
    <property type="term" value="F:metal ion binding"/>
    <property type="evidence" value="ECO:0007669"/>
    <property type="project" value="UniProtKB-KW"/>
</dbReference>
<reference evidence="7 8" key="1">
    <citation type="submission" date="2018-11" db="EMBL/GenBank/DDBJ databases">
        <title>Genomic Encyclopedia of Type Strains, Phase IV (KMG-IV): sequencing the most valuable type-strain genomes for metagenomic binning, comparative biology and taxonomic classification.</title>
        <authorList>
            <person name="Goeker M."/>
        </authorList>
    </citation>
    <scope>NUCLEOTIDE SEQUENCE [LARGE SCALE GENOMIC DNA]</scope>
    <source>
        <strain evidence="7 8">DSM 22027</strain>
    </source>
</reference>
<dbReference type="InterPro" id="IPR017896">
    <property type="entry name" value="4Fe4S_Fe-S-bd"/>
</dbReference>
<name>A0A3N1VQ98_9BACT</name>
<feature type="domain" description="4Fe-4S ferredoxin-type" evidence="6">
    <location>
        <begin position="1"/>
        <end position="26"/>
    </location>
</feature>
<dbReference type="GO" id="GO:0051536">
    <property type="term" value="F:iron-sulfur cluster binding"/>
    <property type="evidence" value="ECO:0007669"/>
    <property type="project" value="UniProtKB-KW"/>
</dbReference>
<dbReference type="PROSITE" id="PS00198">
    <property type="entry name" value="4FE4S_FER_1"/>
    <property type="match status" value="1"/>
</dbReference>
<keyword evidence="4" id="KW-0411">Iron-sulfur</keyword>
<dbReference type="GO" id="GO:0016491">
    <property type="term" value="F:oxidoreductase activity"/>
    <property type="evidence" value="ECO:0007669"/>
    <property type="project" value="UniProtKB-KW"/>
</dbReference>
<keyword evidence="1" id="KW-0479">Metal-binding</keyword>
<accession>A0A3N1VQ98</accession>